<proteinExistence type="predicted"/>
<dbReference type="PROSITE" id="PS51186">
    <property type="entry name" value="GNAT"/>
    <property type="match status" value="1"/>
</dbReference>
<reference evidence="2 3" key="2">
    <citation type="journal article" date="2016" name="Microb. Ecol.">
        <title>Genome Characteristics of a Novel Type I Methanotroph (Sn10-6) Isolated from a Flooded Indian Rice Field.</title>
        <authorList>
            <person name="Rahalkar M.C."/>
            <person name="Pandit P.S."/>
            <person name="Dhakephalkar P.K."/>
            <person name="Pore S."/>
            <person name="Arora P."/>
            <person name="Kapse N."/>
        </authorList>
    </citation>
    <scope>NUCLEOTIDE SEQUENCE [LARGE SCALE GENOMIC DNA]</scope>
    <source>
        <strain evidence="2 3">Sn10-6</strain>
    </source>
</reference>
<organism evidence="2 3">
    <name type="scientific">Methylocucumis oryzae</name>
    <dbReference type="NCBI Taxonomy" id="1632867"/>
    <lineage>
        <taxon>Bacteria</taxon>
        <taxon>Pseudomonadati</taxon>
        <taxon>Pseudomonadota</taxon>
        <taxon>Gammaproteobacteria</taxon>
        <taxon>Methylococcales</taxon>
        <taxon>Methylococcaceae</taxon>
        <taxon>Methylocucumis</taxon>
    </lineage>
</organism>
<sequence length="159" mass="18008">MNTTSLIRQAGVDDVEVVAVMVGELLTEIMHTIGESVFNVDLPATRSRLREFFLQQRYVVFLAETEQHQPLGFIALCPSYALYAEGAFGTIPEFYVRPAFRSQYVGQRLLEKAKAFAHTKGWTRLEVTSPPLPHFDKTLAFYQREGFSIAGGRKLKHLL</sequence>
<dbReference type="InterPro" id="IPR000182">
    <property type="entry name" value="GNAT_dom"/>
</dbReference>
<feature type="domain" description="N-acetyltransferase" evidence="1">
    <location>
        <begin position="20"/>
        <end position="159"/>
    </location>
</feature>
<dbReference type="AlphaFoldDB" id="A0A0F3IGZ1"/>
<dbReference type="Gene3D" id="3.40.630.30">
    <property type="match status" value="1"/>
</dbReference>
<evidence type="ECO:0000313" key="2">
    <source>
        <dbReference type="EMBL" id="KJV06031.1"/>
    </source>
</evidence>
<name>A0A0F3IGZ1_9GAMM</name>
<keyword evidence="3" id="KW-1185">Reference proteome</keyword>
<comment type="caution">
    <text evidence="2">The sequence shown here is derived from an EMBL/GenBank/DDBJ whole genome shotgun (WGS) entry which is preliminary data.</text>
</comment>
<evidence type="ECO:0000259" key="1">
    <source>
        <dbReference type="PROSITE" id="PS51186"/>
    </source>
</evidence>
<evidence type="ECO:0000313" key="3">
    <source>
        <dbReference type="Proteomes" id="UP000033684"/>
    </source>
</evidence>
<dbReference type="SUPFAM" id="SSF55729">
    <property type="entry name" value="Acyl-CoA N-acyltransferases (Nat)"/>
    <property type="match status" value="1"/>
</dbReference>
<dbReference type="RefSeq" id="WP_045779692.1">
    <property type="nucleotide sequence ID" value="NZ_LAJX01000140.1"/>
</dbReference>
<protein>
    <submittedName>
        <fullName evidence="2">Acetyltransferase</fullName>
    </submittedName>
</protein>
<dbReference type="EMBL" id="LAJX01000140">
    <property type="protein sequence ID" value="KJV06031.1"/>
    <property type="molecule type" value="Genomic_DNA"/>
</dbReference>
<dbReference type="CDD" id="cd04301">
    <property type="entry name" value="NAT_SF"/>
    <property type="match status" value="1"/>
</dbReference>
<gene>
    <name evidence="2" type="ORF">VZ94_13920</name>
</gene>
<dbReference type="Proteomes" id="UP000033684">
    <property type="component" value="Unassembled WGS sequence"/>
</dbReference>
<accession>A0A0F3IGZ1</accession>
<dbReference type="GO" id="GO:0016747">
    <property type="term" value="F:acyltransferase activity, transferring groups other than amino-acyl groups"/>
    <property type="evidence" value="ECO:0007669"/>
    <property type="project" value="InterPro"/>
</dbReference>
<reference evidence="3" key="1">
    <citation type="submission" date="2015-03" db="EMBL/GenBank/DDBJ databases">
        <title>Draft genome sequence of a novel methanotroph (Sn10-6) isolated from flooded ricefield rhizosphere in India.</title>
        <authorList>
            <person name="Pandit P.S."/>
            <person name="Pore S.D."/>
            <person name="Arora P."/>
            <person name="Kapse N.G."/>
            <person name="Dhakephalkar P.K."/>
            <person name="Rahalkar M.C."/>
        </authorList>
    </citation>
    <scope>NUCLEOTIDE SEQUENCE [LARGE SCALE GENOMIC DNA]</scope>
    <source>
        <strain evidence="3">Sn10-6</strain>
    </source>
</reference>
<dbReference type="Pfam" id="PF13508">
    <property type="entry name" value="Acetyltransf_7"/>
    <property type="match status" value="1"/>
</dbReference>
<dbReference type="InterPro" id="IPR016181">
    <property type="entry name" value="Acyl_CoA_acyltransferase"/>
</dbReference>
<dbReference type="OrthoDB" id="9789605at2"/>
<keyword evidence="2" id="KW-0808">Transferase</keyword>